<dbReference type="RefSeq" id="WP_317121268.1">
    <property type="nucleotide sequence ID" value="NZ_JAWJBA010000001.1"/>
</dbReference>
<accession>A0ABU3X829</accession>
<name>A0ABU3X829_9BACI</name>
<protein>
    <submittedName>
        <fullName evidence="1">Uncharacterized protein</fullName>
    </submittedName>
</protein>
<dbReference type="InterPro" id="IPR054055">
    <property type="entry name" value="YpzH"/>
</dbReference>
<sequence>MGDNGGQIKGILAMVTTDKNRYLGGAPLSLLAKDQEELIDISNNLAEVFLADILELKSGDHIIIKK</sequence>
<proteinExistence type="predicted"/>
<dbReference type="Proteomes" id="UP001287282">
    <property type="component" value="Unassembled WGS sequence"/>
</dbReference>
<dbReference type="EMBL" id="JAWJBA010000001">
    <property type="protein sequence ID" value="MDV2684049.1"/>
    <property type="molecule type" value="Genomic_DNA"/>
</dbReference>
<dbReference type="Pfam" id="PF21835">
    <property type="entry name" value="YIEGIA_cap"/>
    <property type="match status" value="1"/>
</dbReference>
<gene>
    <name evidence="1" type="ORF">RYX56_06650</name>
</gene>
<comment type="caution">
    <text evidence="1">The sequence shown here is derived from an EMBL/GenBank/DDBJ whole genome shotgun (WGS) entry which is preliminary data.</text>
</comment>
<keyword evidence="2" id="KW-1185">Reference proteome</keyword>
<reference evidence="1 2" key="1">
    <citation type="submission" date="2023-10" db="EMBL/GenBank/DDBJ databases">
        <title>Screening of Alkalihalobacillus lindianensis BZ-TG-R113 and Its Alleviation of Salt Stress on Rapeseed Growth.</title>
        <authorList>
            <person name="Zhao B."/>
            <person name="Guo T."/>
        </authorList>
    </citation>
    <scope>NUCLEOTIDE SEQUENCE [LARGE SCALE GENOMIC DNA]</scope>
    <source>
        <strain evidence="1 2">BZ-TG-R113</strain>
    </source>
</reference>
<organism evidence="1 2">
    <name type="scientific">Alkalihalophilus lindianensis</name>
    <dbReference type="NCBI Taxonomy" id="1630542"/>
    <lineage>
        <taxon>Bacteria</taxon>
        <taxon>Bacillati</taxon>
        <taxon>Bacillota</taxon>
        <taxon>Bacilli</taxon>
        <taxon>Bacillales</taxon>
        <taxon>Bacillaceae</taxon>
        <taxon>Alkalihalophilus</taxon>
    </lineage>
</organism>
<evidence type="ECO:0000313" key="2">
    <source>
        <dbReference type="Proteomes" id="UP001287282"/>
    </source>
</evidence>
<evidence type="ECO:0000313" key="1">
    <source>
        <dbReference type="EMBL" id="MDV2684049.1"/>
    </source>
</evidence>